<dbReference type="STRING" id="1802516.A3A75_05540"/>
<dbReference type="AlphaFoldDB" id="A0A1F8B528"/>
<proteinExistence type="predicted"/>
<dbReference type="InterPro" id="IPR051162">
    <property type="entry name" value="T4SS_component"/>
</dbReference>
<dbReference type="SUPFAM" id="SSF52540">
    <property type="entry name" value="P-loop containing nucleoside triphosphate hydrolases"/>
    <property type="match status" value="1"/>
</dbReference>
<dbReference type="InterPro" id="IPR027417">
    <property type="entry name" value="P-loop_NTPase"/>
</dbReference>
<reference evidence="2 3" key="1">
    <citation type="journal article" date="2016" name="Nat. Commun.">
        <title>Thousands of microbial genomes shed light on interconnected biogeochemical processes in an aquifer system.</title>
        <authorList>
            <person name="Anantharaman K."/>
            <person name="Brown C.T."/>
            <person name="Hug L.A."/>
            <person name="Sharon I."/>
            <person name="Castelle C.J."/>
            <person name="Probst A.J."/>
            <person name="Thomas B.C."/>
            <person name="Singh A."/>
            <person name="Wilkins M.J."/>
            <person name="Karaoz U."/>
            <person name="Brodie E.L."/>
            <person name="Williams K.H."/>
            <person name="Hubbard S.S."/>
            <person name="Banfield J.F."/>
        </authorList>
    </citation>
    <scope>NUCLEOTIDE SEQUENCE [LARGE SCALE GENOMIC DNA]</scope>
</reference>
<comment type="caution">
    <text evidence="2">The sequence shown here is derived from an EMBL/GenBank/DDBJ whole genome shotgun (WGS) entry which is preliminary data.</text>
</comment>
<dbReference type="EMBL" id="MGHC01000027">
    <property type="protein sequence ID" value="OGM59111.1"/>
    <property type="molecule type" value="Genomic_DNA"/>
</dbReference>
<dbReference type="Pfam" id="PF10412">
    <property type="entry name" value="TrwB_AAD_bind"/>
    <property type="match status" value="1"/>
</dbReference>
<evidence type="ECO:0000313" key="2">
    <source>
        <dbReference type="EMBL" id="OGM59111.1"/>
    </source>
</evidence>
<dbReference type="PANTHER" id="PTHR30121">
    <property type="entry name" value="UNCHARACTERIZED PROTEIN YJGR-RELATED"/>
    <property type="match status" value="1"/>
</dbReference>
<feature type="domain" description="Type IV secretion system coupling protein TraD DNA-binding" evidence="1">
    <location>
        <begin position="22"/>
        <end position="339"/>
    </location>
</feature>
<dbReference type="CDD" id="cd01127">
    <property type="entry name" value="TrwB_TraG_TraD_VirD4"/>
    <property type="match status" value="1"/>
</dbReference>
<dbReference type="Gene3D" id="3.40.50.300">
    <property type="entry name" value="P-loop containing nucleotide triphosphate hydrolases"/>
    <property type="match status" value="2"/>
</dbReference>
<dbReference type="Proteomes" id="UP000179018">
    <property type="component" value="Unassembled WGS sequence"/>
</dbReference>
<dbReference type="InterPro" id="IPR019476">
    <property type="entry name" value="T4SS_TraD_DNA-bd"/>
</dbReference>
<evidence type="ECO:0000313" key="3">
    <source>
        <dbReference type="Proteomes" id="UP000179018"/>
    </source>
</evidence>
<sequence length="427" mass="49082">MYLGKSVYRGTERGVYIGDSDRMRHVYIIGKTGTGKSELLKDMILQDIRNGKGVCFMDPHGDAIEELLQMIPPERAEDVIYFRPSDTERPMGLNLLEANTEDQKHFAATAVINMMYKLFDPYKTGIVGPRFEHAVRNAMLTAMSEEGSTFVEVMRILTDARYVQELLPKVQDPIVRRYWTDQIAQTSDFHKSEVLDYITSKFGRFVTNRMIRNIIGQSKSSFSFREVMDKGKILFVNLSKGELGEENSSFLGLILVPRILMAAMSRADTPQDERRDFYLYVDEFQNFATPDFAQILSEARKYHLALCVANQFIGQVEEEVKNAVFGNVGTMISFRVGTTDANYLAREFTPVFAEEDLLNIERYHSYVKTIVDNEPVPPFSINLFKDIKKQEETMNPKISEIIKEMSRLRYGRDLKLVEAEVIRRAKL</sequence>
<organism evidence="2 3">
    <name type="scientific">Candidatus Woesebacteria bacterium RIFCSPLOWO2_01_FULL_39_10</name>
    <dbReference type="NCBI Taxonomy" id="1802516"/>
    <lineage>
        <taxon>Bacteria</taxon>
        <taxon>Candidatus Woeseibacteriota</taxon>
    </lineage>
</organism>
<evidence type="ECO:0000259" key="1">
    <source>
        <dbReference type="Pfam" id="PF10412"/>
    </source>
</evidence>
<protein>
    <recommendedName>
        <fullName evidence="1">Type IV secretion system coupling protein TraD DNA-binding domain-containing protein</fullName>
    </recommendedName>
</protein>
<dbReference type="PANTHER" id="PTHR30121:SF6">
    <property type="entry name" value="SLR6007 PROTEIN"/>
    <property type="match status" value="1"/>
</dbReference>
<name>A0A1F8B528_9BACT</name>
<gene>
    <name evidence="2" type="ORF">A3A75_05540</name>
</gene>
<accession>A0A1F8B528</accession>